<keyword evidence="11" id="KW-1185">Reference proteome</keyword>
<feature type="signal peptide" evidence="7">
    <location>
        <begin position="1"/>
        <end position="28"/>
    </location>
</feature>
<keyword evidence="5" id="KW-0482">Metalloprotease</keyword>
<evidence type="ECO:0000259" key="8">
    <source>
        <dbReference type="Pfam" id="PF00675"/>
    </source>
</evidence>
<dbReference type="InterPro" id="IPR007863">
    <property type="entry name" value="Peptidase_M16_C"/>
</dbReference>
<feature type="domain" description="Peptidase M16 N-terminal" evidence="8">
    <location>
        <begin position="543"/>
        <end position="648"/>
    </location>
</feature>
<protein>
    <submittedName>
        <fullName evidence="10">Pitrilysin family protein</fullName>
    </submittedName>
</protein>
<dbReference type="InterPro" id="IPR011249">
    <property type="entry name" value="Metalloenz_LuxS/M16"/>
</dbReference>
<keyword evidence="7" id="KW-0732">Signal</keyword>
<dbReference type="InterPro" id="IPR050626">
    <property type="entry name" value="Peptidase_M16"/>
</dbReference>
<dbReference type="EMBL" id="BAAAFM010000008">
    <property type="protein sequence ID" value="GAA0212897.1"/>
    <property type="molecule type" value="Genomic_DNA"/>
</dbReference>
<feature type="domain" description="Peptidase M16 C-terminal" evidence="9">
    <location>
        <begin position="689"/>
        <end position="865"/>
    </location>
</feature>
<keyword evidence="3" id="KW-0378">Hydrolase</keyword>
<evidence type="ECO:0000256" key="1">
    <source>
        <dbReference type="ARBA" id="ARBA00007261"/>
    </source>
</evidence>
<accession>A0ABP3CQE3</accession>
<dbReference type="PROSITE" id="PS51257">
    <property type="entry name" value="PROKAR_LIPOPROTEIN"/>
    <property type="match status" value="1"/>
</dbReference>
<comment type="caution">
    <text evidence="10">The sequence shown here is derived from an EMBL/GenBank/DDBJ whole genome shotgun (WGS) entry which is preliminary data.</text>
</comment>
<evidence type="ECO:0000256" key="5">
    <source>
        <dbReference type="ARBA" id="ARBA00023049"/>
    </source>
</evidence>
<feature type="domain" description="Peptidase M16 N-terminal" evidence="8">
    <location>
        <begin position="61"/>
        <end position="186"/>
    </location>
</feature>
<reference evidence="11" key="1">
    <citation type="journal article" date="2019" name="Int. J. Syst. Evol. Microbiol.">
        <title>The Global Catalogue of Microorganisms (GCM) 10K type strain sequencing project: providing services to taxonomists for standard genome sequencing and annotation.</title>
        <authorList>
            <consortium name="The Broad Institute Genomics Platform"/>
            <consortium name="The Broad Institute Genome Sequencing Center for Infectious Disease"/>
            <person name="Wu L."/>
            <person name="Ma J."/>
        </authorList>
    </citation>
    <scope>NUCLEOTIDE SEQUENCE [LARGE SCALE GENOMIC DNA]</scope>
    <source>
        <strain evidence="11">JCM 16211</strain>
    </source>
</reference>
<feature type="domain" description="Peptidase M16 C-terminal" evidence="9">
    <location>
        <begin position="219"/>
        <end position="394"/>
    </location>
</feature>
<dbReference type="InterPro" id="IPR011765">
    <property type="entry name" value="Pept_M16_N"/>
</dbReference>
<sequence length="963" mass="108155">MKIKMVKGFVALASAALMMVACTSTERAGTKQGMTSDVKEQKDSSSFAIPYDKYTLDNGLKVILHQDKSDPIVAIATIFHVGSSSEELGKTGFAHFFEHMAFNNSENVPLGANRKMIGELGGTRNGGTWNDGTIYYEVVPKDAFEKLLWIDSDRMGYMINTVTKDALEREKQVVKNEKRQRVDNRPYGHTGGVISSHLYPKDHPYNWPVIGSLEDLQNASLEDVKEFYAKYYGPNNATLVIAGDIDIEETKRLVKKWFGEIKKGQPVEKLEPRPVTLEKTISLSHEDNFAKLPELRLVFPTIEEYHKDSYALDALGEILSRGKRAPLYKVIVEDKKLAPSVSAYNSSREIAGEFTIRVRANAGVDLDDVKVAIEEALQKFEKEGFSDKDLQRIKVRQETQFYNSISSVLNKAFNLATYNEYAGSPDYLQKDIASIKAVTKDDILAAYDKYIKNHHYVMTSFVPKGQIELAVEGAQDAGVVEEEIVQGAEEEVVLSDTEDFPRTPSSFPRTEPPLGEAPLLTPPTVWRDELANGLKVLGIEHNELPLVQFSLDIDGGHYLDQPDKSGVAYILAELMMEGTQRKTAEELEDAIGLIGADIYISADDESMTISANTLSRNYKQTLALVEEMLLEPRFDEEEFERIKKRLLTYLKQREGDAQSVASVVSRKLLYGDGHILATPISGTSETVSRITLDDVKDFYYKNVSPSVAAYHIVGDVNQNTVLEALASLERSWKAKDVTWPSYETKGTDSEPQLYFIDIPNAKQSVIAAGQLVFPGGHEDYNNLVYANNRLGSGSSARLFQLLRIQKGYTYGAYSYVSRRKSMSSFRAQTSVRANVTKESLELLINEIERYKDSFTQEDLETTKNIILKRQTLEFETLSNMLGILSNISSYDLPLNYLQLEQDELTELTLTDFKQTIETYMSPEKMDYLIVGDAKTQLKRLEELEMGKPIVLDIHGNILLGKQL</sequence>
<evidence type="ECO:0000256" key="2">
    <source>
        <dbReference type="ARBA" id="ARBA00022670"/>
    </source>
</evidence>
<gene>
    <name evidence="10" type="ORF">GCM10009123_20250</name>
</gene>
<feature type="region of interest" description="Disordered" evidence="6">
    <location>
        <begin position="497"/>
        <end position="521"/>
    </location>
</feature>
<organism evidence="10 11">
    <name type="scientific">Kangiella japonica</name>
    <dbReference type="NCBI Taxonomy" id="647384"/>
    <lineage>
        <taxon>Bacteria</taxon>
        <taxon>Pseudomonadati</taxon>
        <taxon>Pseudomonadota</taxon>
        <taxon>Gammaproteobacteria</taxon>
        <taxon>Kangiellales</taxon>
        <taxon>Kangiellaceae</taxon>
        <taxon>Kangiella</taxon>
    </lineage>
</organism>
<feature type="chain" id="PRO_5045672174" evidence="7">
    <location>
        <begin position="29"/>
        <end position="963"/>
    </location>
</feature>
<dbReference type="SUPFAM" id="SSF63411">
    <property type="entry name" value="LuxS/MPP-like metallohydrolase"/>
    <property type="match status" value="4"/>
</dbReference>
<comment type="similarity">
    <text evidence="1">Belongs to the peptidase M16 family.</text>
</comment>
<dbReference type="Pfam" id="PF05193">
    <property type="entry name" value="Peptidase_M16_C"/>
    <property type="match status" value="2"/>
</dbReference>
<name>A0ABP3CQE3_9GAMM</name>
<evidence type="ECO:0000256" key="6">
    <source>
        <dbReference type="SAM" id="MobiDB-lite"/>
    </source>
</evidence>
<dbReference type="Gene3D" id="3.30.830.10">
    <property type="entry name" value="Metalloenzyme, LuxS/M16 peptidase-like"/>
    <property type="match status" value="4"/>
</dbReference>
<dbReference type="Pfam" id="PF00675">
    <property type="entry name" value="Peptidase_M16"/>
    <property type="match status" value="2"/>
</dbReference>
<evidence type="ECO:0000256" key="3">
    <source>
        <dbReference type="ARBA" id="ARBA00022801"/>
    </source>
</evidence>
<evidence type="ECO:0000256" key="7">
    <source>
        <dbReference type="SAM" id="SignalP"/>
    </source>
</evidence>
<dbReference type="PANTHER" id="PTHR43690:SF35">
    <property type="entry name" value="NON-CATALYTIC MEMBER OF PEPTIDASE SUBFAMILY M16B-RELATED"/>
    <property type="match status" value="1"/>
</dbReference>
<dbReference type="RefSeq" id="WP_343989884.1">
    <property type="nucleotide sequence ID" value="NZ_BAAAFM010000008.1"/>
</dbReference>
<evidence type="ECO:0000313" key="11">
    <source>
        <dbReference type="Proteomes" id="UP001501221"/>
    </source>
</evidence>
<proteinExistence type="inferred from homology"/>
<keyword evidence="4" id="KW-0862">Zinc</keyword>
<dbReference type="PANTHER" id="PTHR43690">
    <property type="entry name" value="NARDILYSIN"/>
    <property type="match status" value="1"/>
</dbReference>
<evidence type="ECO:0000256" key="4">
    <source>
        <dbReference type="ARBA" id="ARBA00022833"/>
    </source>
</evidence>
<keyword evidence="2" id="KW-0645">Protease</keyword>
<dbReference type="Proteomes" id="UP001501221">
    <property type="component" value="Unassembled WGS sequence"/>
</dbReference>
<evidence type="ECO:0000259" key="9">
    <source>
        <dbReference type="Pfam" id="PF05193"/>
    </source>
</evidence>
<evidence type="ECO:0000313" key="10">
    <source>
        <dbReference type="EMBL" id="GAA0212897.1"/>
    </source>
</evidence>